<evidence type="ECO:0000256" key="1">
    <source>
        <dbReference type="ARBA" id="ARBA00006890"/>
    </source>
</evidence>
<dbReference type="GO" id="GO:0003983">
    <property type="term" value="F:UTP:glucose-1-phosphate uridylyltransferase activity"/>
    <property type="evidence" value="ECO:0007669"/>
    <property type="project" value="UniProtKB-EC"/>
</dbReference>
<dbReference type="EMBL" id="JAFREP010000004">
    <property type="protein sequence ID" value="MBO1317892.1"/>
    <property type="molecule type" value="Genomic_DNA"/>
</dbReference>
<protein>
    <recommendedName>
        <fullName evidence="3">UTP--glucose-1-phosphate uridylyltransferase</fullName>
        <ecNumber evidence="2">2.7.7.9</ecNumber>
    </recommendedName>
    <alternativeName>
        <fullName evidence="6">Alpha-D-glucosyl-1-phosphate uridylyltransferase</fullName>
    </alternativeName>
    <alternativeName>
        <fullName evidence="7">UDP-glucose pyrophosphorylase</fullName>
    </alternativeName>
    <alternativeName>
        <fullName evidence="8">Uridine diphosphoglucose pyrophosphorylase</fullName>
    </alternativeName>
</protein>
<evidence type="ECO:0000256" key="2">
    <source>
        <dbReference type="ARBA" id="ARBA00012415"/>
    </source>
</evidence>
<comment type="catalytic activity">
    <reaction evidence="9">
        <text>alpha-D-glucose 1-phosphate + UTP + H(+) = UDP-alpha-D-glucose + diphosphate</text>
        <dbReference type="Rhea" id="RHEA:19889"/>
        <dbReference type="ChEBI" id="CHEBI:15378"/>
        <dbReference type="ChEBI" id="CHEBI:33019"/>
        <dbReference type="ChEBI" id="CHEBI:46398"/>
        <dbReference type="ChEBI" id="CHEBI:58601"/>
        <dbReference type="ChEBI" id="CHEBI:58885"/>
        <dbReference type="EC" id="2.7.7.9"/>
    </reaction>
</comment>
<dbReference type="EC" id="2.7.7.9" evidence="2"/>
<evidence type="ECO:0000313" key="12">
    <source>
        <dbReference type="Proteomes" id="UP000664417"/>
    </source>
</evidence>
<dbReference type="AlphaFoldDB" id="A0A8J7Q4G3"/>
<keyword evidence="12" id="KW-1185">Reference proteome</keyword>
<evidence type="ECO:0000256" key="9">
    <source>
        <dbReference type="ARBA" id="ARBA00048128"/>
    </source>
</evidence>
<reference evidence="11" key="1">
    <citation type="submission" date="2021-03" db="EMBL/GenBank/DDBJ databases">
        <authorList>
            <person name="Wang G."/>
        </authorList>
    </citation>
    <scope>NUCLEOTIDE SEQUENCE</scope>
    <source>
        <strain evidence="11">KCTC 12899</strain>
    </source>
</reference>
<dbReference type="PANTHER" id="PTHR43197">
    <property type="entry name" value="UTP--GLUCOSE-1-PHOSPHATE URIDYLYLTRANSFERASE"/>
    <property type="match status" value="1"/>
</dbReference>
<accession>A0A8J7Q4G3</accession>
<feature type="domain" description="Nucleotidyl transferase" evidence="10">
    <location>
        <begin position="4"/>
        <end position="269"/>
    </location>
</feature>
<evidence type="ECO:0000256" key="4">
    <source>
        <dbReference type="ARBA" id="ARBA00022679"/>
    </source>
</evidence>
<organism evidence="11 12">
    <name type="scientific">Acanthopleuribacter pedis</name>
    <dbReference type="NCBI Taxonomy" id="442870"/>
    <lineage>
        <taxon>Bacteria</taxon>
        <taxon>Pseudomonadati</taxon>
        <taxon>Acidobacteriota</taxon>
        <taxon>Holophagae</taxon>
        <taxon>Acanthopleuribacterales</taxon>
        <taxon>Acanthopleuribacteraceae</taxon>
        <taxon>Acanthopleuribacter</taxon>
    </lineage>
</organism>
<keyword evidence="4" id="KW-0808">Transferase</keyword>
<keyword evidence="5 11" id="KW-0548">Nucleotidyltransferase</keyword>
<proteinExistence type="inferred from homology"/>
<dbReference type="InterPro" id="IPR005835">
    <property type="entry name" value="NTP_transferase_dom"/>
</dbReference>
<dbReference type="PANTHER" id="PTHR43197:SF1">
    <property type="entry name" value="UTP--GLUCOSE-1-PHOSPHATE URIDYLYLTRANSFERASE"/>
    <property type="match status" value="1"/>
</dbReference>
<dbReference type="InterPro" id="IPR005771">
    <property type="entry name" value="GalU_uridylyltTrfase_bac/arc"/>
</dbReference>
<comment type="similarity">
    <text evidence="1">Belongs to the UDPGP type 2 family.</text>
</comment>
<dbReference type="Proteomes" id="UP000664417">
    <property type="component" value="Unassembled WGS sequence"/>
</dbReference>
<evidence type="ECO:0000256" key="7">
    <source>
        <dbReference type="ARBA" id="ARBA00031959"/>
    </source>
</evidence>
<comment type="caution">
    <text evidence="11">The sequence shown here is derived from an EMBL/GenBank/DDBJ whole genome shotgun (WGS) entry which is preliminary data.</text>
</comment>
<dbReference type="RefSeq" id="WP_207857389.1">
    <property type="nucleotide sequence ID" value="NZ_JAFREP010000004.1"/>
</dbReference>
<dbReference type="Gene3D" id="3.90.550.10">
    <property type="entry name" value="Spore Coat Polysaccharide Biosynthesis Protein SpsA, Chain A"/>
    <property type="match status" value="1"/>
</dbReference>
<name>A0A8J7Q4G3_9BACT</name>
<dbReference type="InterPro" id="IPR029044">
    <property type="entry name" value="Nucleotide-diphossugar_trans"/>
</dbReference>
<evidence type="ECO:0000256" key="6">
    <source>
        <dbReference type="ARBA" id="ARBA00031455"/>
    </source>
</evidence>
<gene>
    <name evidence="11" type="ORF">J3U88_05415</name>
</gene>
<sequence length="291" mass="32425">MGVKGVIVAAGYGSRFMPVTKTIPKEMLPLLNRPAISFIVEELEAAGIQDILIITSRRKKALDDYFDREVELEQVFERDGKQAALNSIRPGSANVFFVRQREMLGTGHALLAARAFVGEDPFVVAYPDDLFFGERGLSSELVKVYQQTGDSVLAVQDLGDVDVSRYGVVDVGPSEGHSFPMRHIVEKPAPGREPSKMVSYGRYLFTADLFPLLEEGWRQFDAAGRPGEFYHIDAINSLASQGKVRAYNYEGLRLDTGQIEGYLEAICRYALKREDTAAFARDLFLKLSRTD</sequence>
<dbReference type="Pfam" id="PF00483">
    <property type="entry name" value="NTP_transferase"/>
    <property type="match status" value="1"/>
</dbReference>
<evidence type="ECO:0000256" key="8">
    <source>
        <dbReference type="ARBA" id="ARBA00032341"/>
    </source>
</evidence>
<evidence type="ECO:0000259" key="10">
    <source>
        <dbReference type="Pfam" id="PF00483"/>
    </source>
</evidence>
<evidence type="ECO:0000313" key="11">
    <source>
        <dbReference type="EMBL" id="MBO1317892.1"/>
    </source>
</evidence>
<dbReference type="GO" id="GO:0006011">
    <property type="term" value="P:UDP-alpha-D-glucose metabolic process"/>
    <property type="evidence" value="ECO:0007669"/>
    <property type="project" value="InterPro"/>
</dbReference>
<evidence type="ECO:0000256" key="3">
    <source>
        <dbReference type="ARBA" id="ARBA00019048"/>
    </source>
</evidence>
<evidence type="ECO:0000256" key="5">
    <source>
        <dbReference type="ARBA" id="ARBA00022695"/>
    </source>
</evidence>
<dbReference type="SUPFAM" id="SSF53448">
    <property type="entry name" value="Nucleotide-diphospho-sugar transferases"/>
    <property type="match status" value="1"/>
</dbReference>